<reference evidence="2 3" key="1">
    <citation type="submission" date="2015-08" db="EMBL/GenBank/DDBJ databases">
        <title>Next Generation Sequencing and Analysis of the Genome of Puccinia sorghi L Schw, the Causal Agent of Maize Common Rust.</title>
        <authorList>
            <person name="Rochi L."/>
            <person name="Burguener G."/>
            <person name="Darino M."/>
            <person name="Turjanski A."/>
            <person name="Kreff E."/>
            <person name="Dieguez M.J."/>
            <person name="Sacco F."/>
        </authorList>
    </citation>
    <scope>NUCLEOTIDE SEQUENCE [LARGE SCALE GENOMIC DNA]</scope>
    <source>
        <strain evidence="2 3">RO10H11247</strain>
    </source>
</reference>
<accession>A0A0L6UEQ6</accession>
<comment type="caution">
    <text evidence="2">The sequence shown here is derived from an EMBL/GenBank/DDBJ whole genome shotgun (WGS) entry which is preliminary data.</text>
</comment>
<dbReference type="STRING" id="27349.A0A0L6UEQ6"/>
<name>A0A0L6UEQ6_9BASI</name>
<dbReference type="EMBL" id="LAVV01012830">
    <property type="protein sequence ID" value="KNZ46275.1"/>
    <property type="molecule type" value="Genomic_DNA"/>
</dbReference>
<evidence type="ECO:0000256" key="1">
    <source>
        <dbReference type="SAM" id="MobiDB-lite"/>
    </source>
</evidence>
<feature type="region of interest" description="Disordered" evidence="1">
    <location>
        <begin position="120"/>
        <end position="144"/>
    </location>
</feature>
<organism evidence="2 3">
    <name type="scientific">Puccinia sorghi</name>
    <dbReference type="NCBI Taxonomy" id="27349"/>
    <lineage>
        <taxon>Eukaryota</taxon>
        <taxon>Fungi</taxon>
        <taxon>Dikarya</taxon>
        <taxon>Basidiomycota</taxon>
        <taxon>Pucciniomycotina</taxon>
        <taxon>Pucciniomycetes</taxon>
        <taxon>Pucciniales</taxon>
        <taxon>Pucciniaceae</taxon>
        <taxon>Puccinia</taxon>
    </lineage>
</organism>
<dbReference type="AlphaFoldDB" id="A0A0L6UEQ6"/>
<dbReference type="Proteomes" id="UP000037035">
    <property type="component" value="Unassembled WGS sequence"/>
</dbReference>
<protein>
    <submittedName>
        <fullName evidence="2">Uncharacterized protein</fullName>
    </submittedName>
</protein>
<feature type="region of interest" description="Disordered" evidence="1">
    <location>
        <begin position="1"/>
        <end position="28"/>
    </location>
</feature>
<evidence type="ECO:0000313" key="2">
    <source>
        <dbReference type="EMBL" id="KNZ46275.1"/>
    </source>
</evidence>
<gene>
    <name evidence="2" type="ORF">VP01_7401g1</name>
</gene>
<proteinExistence type="predicted"/>
<sequence>EHTYHTNLGPSPETPKPFLGAAKDGEGGPREISVKADKKGLIIGLTCLLRQILYRAKRSSTIEVSLHLTSLHSQPSQAPPQSLATEVNIEQAPEAHPDDSFITSWKCVFDVSLLPPPLPLSSSSQSMRDNQLESNPPKELMSKPSSLALDTNRCTLISAQLRPSATLARLRMSSNLTSELPLCPEDSLSQKLSLRNFWA</sequence>
<evidence type="ECO:0000313" key="3">
    <source>
        <dbReference type="Proteomes" id="UP000037035"/>
    </source>
</evidence>
<keyword evidence="3" id="KW-1185">Reference proteome</keyword>
<feature type="non-terminal residue" evidence="2">
    <location>
        <position position="1"/>
    </location>
</feature>
<dbReference type="VEuPathDB" id="FungiDB:VP01_7401g1"/>
<feature type="compositionally biased region" description="Polar residues" evidence="1">
    <location>
        <begin position="125"/>
        <end position="134"/>
    </location>
</feature>